<organism evidence="1 2">
    <name type="scientific">Testicularia cyperi</name>
    <dbReference type="NCBI Taxonomy" id="1882483"/>
    <lineage>
        <taxon>Eukaryota</taxon>
        <taxon>Fungi</taxon>
        <taxon>Dikarya</taxon>
        <taxon>Basidiomycota</taxon>
        <taxon>Ustilaginomycotina</taxon>
        <taxon>Ustilaginomycetes</taxon>
        <taxon>Ustilaginales</taxon>
        <taxon>Anthracoideaceae</taxon>
        <taxon>Testicularia</taxon>
    </lineage>
</organism>
<protein>
    <submittedName>
        <fullName evidence="1">Uncharacterized protein</fullName>
    </submittedName>
</protein>
<sequence length="69" mass="8310">MIRLSRLLAFLHCHFFLLFQSCYLSQFSCLFWCFLFRPIQPLCRCQLSIYPSLPALSFFDVLSMCRVYQ</sequence>
<evidence type="ECO:0000313" key="2">
    <source>
        <dbReference type="Proteomes" id="UP000246740"/>
    </source>
</evidence>
<evidence type="ECO:0000313" key="1">
    <source>
        <dbReference type="EMBL" id="PWZ02075.1"/>
    </source>
</evidence>
<dbReference type="EMBL" id="KZ819189">
    <property type="protein sequence ID" value="PWZ02075.1"/>
    <property type="molecule type" value="Genomic_DNA"/>
</dbReference>
<dbReference type="InParanoid" id="A0A317XUW5"/>
<dbReference type="AlphaFoldDB" id="A0A317XUW5"/>
<dbReference type="PROSITE" id="PS51257">
    <property type="entry name" value="PROKAR_LIPOPROTEIN"/>
    <property type="match status" value="1"/>
</dbReference>
<reference evidence="1 2" key="1">
    <citation type="journal article" date="2018" name="Mol. Biol. Evol.">
        <title>Broad Genomic Sampling Reveals a Smut Pathogenic Ancestry of the Fungal Clade Ustilaginomycotina.</title>
        <authorList>
            <person name="Kijpornyongpan T."/>
            <person name="Mondo S.J."/>
            <person name="Barry K."/>
            <person name="Sandor L."/>
            <person name="Lee J."/>
            <person name="Lipzen A."/>
            <person name="Pangilinan J."/>
            <person name="LaButti K."/>
            <person name="Hainaut M."/>
            <person name="Henrissat B."/>
            <person name="Grigoriev I.V."/>
            <person name="Spatafora J.W."/>
            <person name="Aime M.C."/>
        </authorList>
    </citation>
    <scope>NUCLEOTIDE SEQUENCE [LARGE SCALE GENOMIC DNA]</scope>
    <source>
        <strain evidence="1 2">MCA 3645</strain>
    </source>
</reference>
<accession>A0A317XUW5</accession>
<gene>
    <name evidence="1" type="ORF">BCV70DRAFT_56674</name>
</gene>
<keyword evidence="2" id="KW-1185">Reference proteome</keyword>
<name>A0A317XUW5_9BASI</name>
<proteinExistence type="predicted"/>
<dbReference type="Proteomes" id="UP000246740">
    <property type="component" value="Unassembled WGS sequence"/>
</dbReference>